<dbReference type="GO" id="GO:0005886">
    <property type="term" value="C:plasma membrane"/>
    <property type="evidence" value="ECO:0007669"/>
    <property type="project" value="TreeGrafter"/>
</dbReference>
<sequence length="644" mass="70092">MSGRFQSNASASSLLLRDDDLPRPSGSSSRGSVQSSASVKYSLAPSPLAWGLPLDVNTKEPDDYLHTPDPIRDRKVDKGGSVLTARGIANLGCLFILTAGNRNLDSAGYPIISHFTKKSQTTQGGFNLGGTNASGQVPDFPTNFQLIDHDTPASAYSRTSYTPGSSDEYVLVFSDEFNVDGRTFYPGDDPFWEAVDLHYWGTNDLEWYDPSERMALKLLMLLLGKLIAYLFLRQLLATTQDGSLRLTIREVDPINNHNMSYMSGMVQSWNKFCFTGGIIEASVTLPGSNSVSGLWPAVWAMGNLGRAGFGASLDGLWPYTYDSCDVGTLPNQTYPGTATPPAAVQNGDPSHDGVLSFLPGQRLSACTCQGESHPGPVHKNGTYVGRAAPEIDVFEALVNGDGRGQVSLSAQWAPYNAAYEWQNATNIKMYDPVNTVLNTYVGGVYQQTTSGLSFTNPDCYELGGKCFTVYGFEYKPGFDDGYITWINDGKAAWTLYGSGMGQDTLTEIGPRQVSAEPMYLIANLGFSMNFAAIDLTKITFPATMSIDYIRVYQLKDSINIGCDPPNYPTTQYIETLIQGRLYQSKFNNMGASGAIMAEKSHEERRHMLNALITTLATLRNSGPRPHCSPNSTVFDASTLPNVIA</sequence>
<comment type="caution">
    <text evidence="11">The sequence shown here is derived from an EMBL/GenBank/DDBJ whole genome shotgun (WGS) entry which is preliminary data.</text>
</comment>
<dbReference type="Pfam" id="PF03935">
    <property type="entry name" value="SKN1_KRE6_Sbg1"/>
    <property type="match status" value="2"/>
</dbReference>
<evidence type="ECO:0000256" key="1">
    <source>
        <dbReference type="ARBA" id="ARBA00004606"/>
    </source>
</evidence>
<dbReference type="PANTHER" id="PTHR31361">
    <property type="entry name" value="BETA-GLUCAN SYNTHESIS-ASSOCIATED PROTEIN KRE6-RELATED"/>
    <property type="match status" value="1"/>
</dbReference>
<keyword evidence="5" id="KW-1133">Transmembrane helix</keyword>
<dbReference type="PROSITE" id="PS51762">
    <property type="entry name" value="GH16_2"/>
    <property type="match status" value="1"/>
</dbReference>
<dbReference type="OrthoDB" id="412647at2759"/>
<dbReference type="AlphaFoldDB" id="A0A9P5YY14"/>
<dbReference type="FunFam" id="2.60.120.200:FF:000259">
    <property type="entry name" value="Chromosome 9, whole genome shotgun sequence"/>
    <property type="match status" value="1"/>
</dbReference>
<feature type="region of interest" description="Disordered" evidence="9">
    <location>
        <begin position="1"/>
        <end position="38"/>
    </location>
</feature>
<evidence type="ECO:0000313" key="11">
    <source>
        <dbReference type="EMBL" id="KAF9476639.1"/>
    </source>
</evidence>
<comment type="similarity">
    <text evidence="2">Belongs to the SKN1/KRE6 family.</text>
</comment>
<dbReference type="InterPro" id="IPR005629">
    <property type="entry name" value="Skn1/Kre6/Sbg1"/>
</dbReference>
<evidence type="ECO:0000256" key="2">
    <source>
        <dbReference type="ARBA" id="ARBA00010962"/>
    </source>
</evidence>
<dbReference type="EMBL" id="MU155287">
    <property type="protein sequence ID" value="KAF9476639.1"/>
    <property type="molecule type" value="Genomic_DNA"/>
</dbReference>
<keyword evidence="12" id="KW-1185">Reference proteome</keyword>
<dbReference type="GO" id="GO:0015926">
    <property type="term" value="F:glucosidase activity"/>
    <property type="evidence" value="ECO:0007669"/>
    <property type="project" value="TreeGrafter"/>
</dbReference>
<dbReference type="CDD" id="cd02180">
    <property type="entry name" value="GH16_fungal_KRE6_glucanase"/>
    <property type="match status" value="1"/>
</dbReference>
<dbReference type="PANTHER" id="PTHR31361:SF1">
    <property type="entry name" value="BETA-GLUCAN SYNTHESIS-ASSOCIATED PROTEIN KRE6-RELATED"/>
    <property type="match status" value="1"/>
</dbReference>
<dbReference type="GO" id="GO:0031505">
    <property type="term" value="P:fungal-type cell wall organization"/>
    <property type="evidence" value="ECO:0007669"/>
    <property type="project" value="TreeGrafter"/>
</dbReference>
<dbReference type="Gene3D" id="2.60.120.200">
    <property type="match status" value="2"/>
</dbReference>
<evidence type="ECO:0000256" key="3">
    <source>
        <dbReference type="ARBA" id="ARBA00022692"/>
    </source>
</evidence>
<evidence type="ECO:0000256" key="9">
    <source>
        <dbReference type="SAM" id="MobiDB-lite"/>
    </source>
</evidence>
<reference evidence="11" key="1">
    <citation type="submission" date="2020-11" db="EMBL/GenBank/DDBJ databases">
        <authorList>
            <consortium name="DOE Joint Genome Institute"/>
            <person name="Ahrendt S."/>
            <person name="Riley R."/>
            <person name="Andreopoulos W."/>
            <person name="Labutti K."/>
            <person name="Pangilinan J."/>
            <person name="Ruiz-Duenas F.J."/>
            <person name="Barrasa J.M."/>
            <person name="Sanchez-Garcia M."/>
            <person name="Camarero S."/>
            <person name="Miyauchi S."/>
            <person name="Serrano A."/>
            <person name="Linde D."/>
            <person name="Babiker R."/>
            <person name="Drula E."/>
            <person name="Ayuso-Fernandez I."/>
            <person name="Pacheco R."/>
            <person name="Padilla G."/>
            <person name="Ferreira P."/>
            <person name="Barriuso J."/>
            <person name="Kellner H."/>
            <person name="Castanera R."/>
            <person name="Alfaro M."/>
            <person name="Ramirez L."/>
            <person name="Pisabarro A.G."/>
            <person name="Kuo A."/>
            <person name="Tritt A."/>
            <person name="Lipzen A."/>
            <person name="He G."/>
            <person name="Yan M."/>
            <person name="Ng V."/>
            <person name="Cullen D."/>
            <person name="Martin F."/>
            <person name="Rosso M.-N."/>
            <person name="Henrissat B."/>
            <person name="Hibbett D."/>
            <person name="Martinez A.T."/>
            <person name="Grigoriev I.V."/>
        </authorList>
    </citation>
    <scope>NUCLEOTIDE SEQUENCE</scope>
    <source>
        <strain evidence="11">CIRM-BRFM 674</strain>
    </source>
</reference>
<evidence type="ECO:0000313" key="12">
    <source>
        <dbReference type="Proteomes" id="UP000807469"/>
    </source>
</evidence>
<evidence type="ECO:0000259" key="10">
    <source>
        <dbReference type="PROSITE" id="PS51762"/>
    </source>
</evidence>
<evidence type="ECO:0000256" key="8">
    <source>
        <dbReference type="ARBA" id="ARBA00023316"/>
    </source>
</evidence>
<keyword evidence="7" id="KW-0325">Glycoprotein</keyword>
<keyword evidence="8" id="KW-0961">Cell wall biogenesis/degradation</keyword>
<name>A0A9P5YY14_9AGAR</name>
<keyword evidence="4" id="KW-0735">Signal-anchor</keyword>
<feature type="domain" description="GH16" evidence="10">
    <location>
        <begin position="154"/>
        <end position="557"/>
    </location>
</feature>
<dbReference type="SUPFAM" id="SSF49899">
    <property type="entry name" value="Concanavalin A-like lectins/glucanases"/>
    <property type="match status" value="1"/>
</dbReference>
<evidence type="ECO:0000256" key="5">
    <source>
        <dbReference type="ARBA" id="ARBA00022989"/>
    </source>
</evidence>
<keyword evidence="6" id="KW-0472">Membrane</keyword>
<dbReference type="GO" id="GO:0005789">
    <property type="term" value="C:endoplasmic reticulum membrane"/>
    <property type="evidence" value="ECO:0007669"/>
    <property type="project" value="TreeGrafter"/>
</dbReference>
<evidence type="ECO:0000256" key="4">
    <source>
        <dbReference type="ARBA" id="ARBA00022968"/>
    </source>
</evidence>
<dbReference type="GO" id="GO:0006078">
    <property type="term" value="P:(1-&gt;6)-beta-D-glucan biosynthetic process"/>
    <property type="evidence" value="ECO:0007669"/>
    <property type="project" value="TreeGrafter"/>
</dbReference>
<proteinExistence type="inferred from homology"/>
<protein>
    <submittedName>
        <fullName evidence="11">SKN1-domain-containing protein</fullName>
    </submittedName>
</protein>
<gene>
    <name evidence="11" type="ORF">BDN70DRAFT_934894</name>
</gene>
<accession>A0A9P5YY14</accession>
<dbReference type="InterPro" id="IPR013320">
    <property type="entry name" value="ConA-like_dom_sf"/>
</dbReference>
<keyword evidence="3" id="KW-0812">Transmembrane</keyword>
<evidence type="ECO:0000256" key="6">
    <source>
        <dbReference type="ARBA" id="ARBA00023136"/>
    </source>
</evidence>
<feature type="compositionally biased region" description="Low complexity" evidence="9">
    <location>
        <begin position="23"/>
        <end position="38"/>
    </location>
</feature>
<dbReference type="InterPro" id="IPR000757">
    <property type="entry name" value="Beta-glucanase-like"/>
</dbReference>
<comment type="subcellular location">
    <subcellularLocation>
        <location evidence="1">Membrane</location>
        <topology evidence="1">Single-pass type II membrane protein</topology>
    </subcellularLocation>
</comment>
<dbReference type="Proteomes" id="UP000807469">
    <property type="component" value="Unassembled WGS sequence"/>
</dbReference>
<organism evidence="11 12">
    <name type="scientific">Pholiota conissans</name>
    <dbReference type="NCBI Taxonomy" id="109636"/>
    <lineage>
        <taxon>Eukaryota</taxon>
        <taxon>Fungi</taxon>
        <taxon>Dikarya</taxon>
        <taxon>Basidiomycota</taxon>
        <taxon>Agaricomycotina</taxon>
        <taxon>Agaricomycetes</taxon>
        <taxon>Agaricomycetidae</taxon>
        <taxon>Agaricales</taxon>
        <taxon>Agaricineae</taxon>
        <taxon>Strophariaceae</taxon>
        <taxon>Pholiota</taxon>
    </lineage>
</organism>
<evidence type="ECO:0000256" key="7">
    <source>
        <dbReference type="ARBA" id="ARBA00023180"/>
    </source>
</evidence>